<dbReference type="GeneID" id="11536634"/>
<keyword evidence="2" id="KW-1185">Reference proteome</keyword>
<protein>
    <submittedName>
        <fullName evidence="1">Gp229</fullName>
    </submittedName>
</protein>
<reference evidence="1 2" key="1">
    <citation type="submission" date="2013-01" db="EMBL/GenBank/DDBJ databases">
        <title>Large myovirus of Bacillus.</title>
        <authorList>
            <person name="Klumpp J."/>
            <person name="Beyer W."/>
            <person name="Loessner M.J."/>
        </authorList>
    </citation>
    <scope>NUCLEOTIDE SEQUENCE [LARGE SCALE GENOMIC DNA]</scope>
</reference>
<evidence type="ECO:0000313" key="1">
    <source>
        <dbReference type="EMBL" id="ADH03375.1"/>
    </source>
</evidence>
<dbReference type="Proteomes" id="UP000005445">
    <property type="component" value="Segment"/>
</dbReference>
<dbReference type="OrthoDB" id="14197at10239"/>
<organism evidence="1 2">
    <name type="scientific">Bacillus phage W.Ph</name>
    <dbReference type="NCBI Taxonomy" id="764595"/>
    <lineage>
        <taxon>Viruses</taxon>
        <taxon>Duplodnaviria</taxon>
        <taxon>Heunggongvirae</taxon>
        <taxon>Uroviricota</taxon>
        <taxon>Caudoviricetes</taxon>
        <taxon>Herelleviridae</taxon>
        <taxon>Bastillevirinae</taxon>
        <taxon>Wphvirus</taxon>
        <taxon>Wphvirus WPh</taxon>
    </lineage>
</organism>
<evidence type="ECO:0000313" key="2">
    <source>
        <dbReference type="Proteomes" id="UP000005445"/>
    </source>
</evidence>
<proteinExistence type="predicted"/>
<name>G9B1Y0_9CAUD</name>
<sequence>MKSRIKFMSDSPYFKDRDALVIKTNESNKVEFKVIEDVGSNTEVSKKKKISSKSLEKFILHLTNVTESLREMKNQGYSNGTTKEYFVKIKSKTSLSVIGSNGQVGIAVNPKYDACAIIYFTVERAEALTLELINLAEQIEGE</sequence>
<dbReference type="KEGG" id="vg:11536634"/>
<dbReference type="EMBL" id="HM144387">
    <property type="protein sequence ID" value="ADH03375.1"/>
    <property type="molecule type" value="Genomic_DNA"/>
</dbReference>
<dbReference type="RefSeq" id="YP_004957244.1">
    <property type="nucleotide sequence ID" value="NC_016563.1"/>
</dbReference>
<accession>G9B1Y0</accession>